<feature type="domain" description="EF-hand" evidence="13">
    <location>
        <begin position="8"/>
        <end position="43"/>
    </location>
</feature>
<feature type="domain" description="EF-hand" evidence="13">
    <location>
        <begin position="101"/>
        <end position="136"/>
    </location>
</feature>
<feature type="domain" description="EF-hand" evidence="13">
    <location>
        <begin position="165"/>
        <end position="200"/>
    </location>
</feature>
<dbReference type="FunFam" id="1.10.238.10:FF:000142">
    <property type="entry name" value="Secretagogin"/>
    <property type="match status" value="1"/>
</dbReference>
<dbReference type="SUPFAM" id="SSF47473">
    <property type="entry name" value="EF-hand"/>
    <property type="match status" value="2"/>
</dbReference>
<dbReference type="GO" id="GO:0045597">
    <property type="term" value="P:positive regulation of cell differentiation"/>
    <property type="evidence" value="ECO:0007669"/>
    <property type="project" value="TreeGrafter"/>
</dbReference>
<dbReference type="PANTHER" id="PTHR11348:SF8">
    <property type="entry name" value="CCN FAMILY MEMBER 3"/>
    <property type="match status" value="1"/>
</dbReference>
<keyword evidence="9" id="KW-1015">Disulfide bond</keyword>
<dbReference type="PROSITE" id="PS50092">
    <property type="entry name" value="TSP1"/>
    <property type="match status" value="1"/>
</dbReference>
<evidence type="ECO:0000259" key="11">
    <source>
        <dbReference type="PROSITE" id="PS01225"/>
    </source>
</evidence>
<dbReference type="SUPFAM" id="SSF57603">
    <property type="entry name" value="FnI-like domain"/>
    <property type="match status" value="1"/>
</dbReference>
<dbReference type="InterPro" id="IPR035798">
    <property type="entry name" value="EFh_SCGN"/>
</dbReference>
<keyword evidence="4" id="KW-0963">Cytoplasm</keyword>
<dbReference type="Proteomes" id="UP000503349">
    <property type="component" value="Chromosome 7"/>
</dbReference>
<evidence type="ECO:0000256" key="5">
    <source>
        <dbReference type="ARBA" id="ARBA00022525"/>
    </source>
</evidence>
<dbReference type="PROSITE" id="PS01185">
    <property type="entry name" value="CTCK_1"/>
    <property type="match status" value="1"/>
</dbReference>
<keyword evidence="7" id="KW-0732">Signal</keyword>
<dbReference type="Pfam" id="PF13202">
    <property type="entry name" value="EF-hand_5"/>
    <property type="match status" value="1"/>
</dbReference>
<dbReference type="FunFam" id="1.10.238.10:FF:000222">
    <property type="entry name" value="Secretagogin"/>
    <property type="match status" value="1"/>
</dbReference>
<dbReference type="EMBL" id="CM015718">
    <property type="protein sequence ID" value="KAF3691716.1"/>
    <property type="molecule type" value="Genomic_DNA"/>
</dbReference>
<keyword evidence="5" id="KW-0964">Secreted</keyword>
<evidence type="ECO:0000256" key="2">
    <source>
        <dbReference type="ARBA" id="ARBA00004613"/>
    </source>
</evidence>
<keyword evidence="15" id="KW-1185">Reference proteome</keyword>
<organism evidence="14 15">
    <name type="scientific">Channa argus</name>
    <name type="common">Northern snakehead</name>
    <name type="synonym">Ophicephalus argus</name>
    <dbReference type="NCBI Taxonomy" id="215402"/>
    <lineage>
        <taxon>Eukaryota</taxon>
        <taxon>Metazoa</taxon>
        <taxon>Chordata</taxon>
        <taxon>Craniata</taxon>
        <taxon>Vertebrata</taxon>
        <taxon>Euteleostomi</taxon>
        <taxon>Actinopterygii</taxon>
        <taxon>Neopterygii</taxon>
        <taxon>Teleostei</taxon>
        <taxon>Neoteleostei</taxon>
        <taxon>Acanthomorphata</taxon>
        <taxon>Anabantaria</taxon>
        <taxon>Anabantiformes</taxon>
        <taxon>Channoidei</taxon>
        <taxon>Channidae</taxon>
        <taxon>Channa</taxon>
    </lineage>
</organism>
<dbReference type="GO" id="GO:0007165">
    <property type="term" value="P:signal transduction"/>
    <property type="evidence" value="ECO:0007669"/>
    <property type="project" value="InterPro"/>
</dbReference>
<dbReference type="Pfam" id="PF19035">
    <property type="entry name" value="TSP1_CCN"/>
    <property type="match status" value="1"/>
</dbReference>
<evidence type="ECO:0000313" key="14">
    <source>
        <dbReference type="EMBL" id="KAF3691716.1"/>
    </source>
</evidence>
<dbReference type="PROSITE" id="PS50184">
    <property type="entry name" value="VWFC_2"/>
    <property type="match status" value="1"/>
</dbReference>
<dbReference type="SMART" id="SM00209">
    <property type="entry name" value="TSP1"/>
    <property type="match status" value="1"/>
</dbReference>
<evidence type="ECO:0000313" key="15">
    <source>
        <dbReference type="Proteomes" id="UP000503349"/>
    </source>
</evidence>
<evidence type="ECO:0000256" key="8">
    <source>
        <dbReference type="ARBA" id="ARBA00022837"/>
    </source>
</evidence>
<gene>
    <name evidence="14" type="ORF">EXN66_Car007391</name>
</gene>
<dbReference type="InterPro" id="IPR006207">
    <property type="entry name" value="Cys_knot_C"/>
</dbReference>
<dbReference type="PANTHER" id="PTHR11348">
    <property type="entry name" value="CONNECTIVE TISSUE GROWTH FACTOR-RELATED"/>
    <property type="match status" value="1"/>
</dbReference>
<keyword evidence="6" id="KW-0479">Metal-binding</keyword>
<dbReference type="SMART" id="SM00214">
    <property type="entry name" value="VWC"/>
    <property type="match status" value="1"/>
</dbReference>
<dbReference type="PROSITE" id="PS00018">
    <property type="entry name" value="EF_HAND_1"/>
    <property type="match status" value="5"/>
</dbReference>
<dbReference type="GO" id="GO:0007155">
    <property type="term" value="P:cell adhesion"/>
    <property type="evidence" value="ECO:0007669"/>
    <property type="project" value="TreeGrafter"/>
</dbReference>
<evidence type="ECO:0000256" key="10">
    <source>
        <dbReference type="PROSITE-ProRule" id="PRU00039"/>
    </source>
</evidence>
<dbReference type="SMART" id="SM00041">
    <property type="entry name" value="CT"/>
    <property type="match status" value="1"/>
</dbReference>
<dbReference type="GO" id="GO:0005509">
    <property type="term" value="F:calcium ion binding"/>
    <property type="evidence" value="ECO:0007669"/>
    <property type="project" value="InterPro"/>
</dbReference>
<dbReference type="GO" id="GO:0005178">
    <property type="term" value="F:integrin binding"/>
    <property type="evidence" value="ECO:0007669"/>
    <property type="project" value="TreeGrafter"/>
</dbReference>
<dbReference type="InterPro" id="IPR011992">
    <property type="entry name" value="EF-hand-dom_pair"/>
</dbReference>
<protein>
    <recommendedName>
        <fullName evidence="3">Secretagogin</fullName>
    </recommendedName>
</protein>
<keyword evidence="8" id="KW-0106">Calcium</keyword>
<dbReference type="InterPro" id="IPR050941">
    <property type="entry name" value="CCN"/>
</dbReference>
<accession>A0A6G1PNZ4</accession>
<dbReference type="InterPro" id="IPR001007">
    <property type="entry name" value="VWF_dom"/>
</dbReference>
<evidence type="ECO:0000259" key="12">
    <source>
        <dbReference type="PROSITE" id="PS50184"/>
    </source>
</evidence>
<proteinExistence type="predicted"/>
<dbReference type="AlphaFoldDB" id="A0A6G1PNZ4"/>
<reference evidence="14 15" key="1">
    <citation type="submission" date="2019-02" db="EMBL/GenBank/DDBJ databases">
        <title>Opniocepnalus argus genome.</title>
        <authorList>
            <person name="Zhou C."/>
            <person name="Xiao S."/>
        </authorList>
    </citation>
    <scope>NUCLEOTIDE SEQUENCE [LARGE SCALE GENOMIC DNA]</scope>
    <source>
        <strain evidence="14">OARG1902GOOAL</strain>
        <tissue evidence="14">Muscle</tissue>
    </source>
</reference>
<dbReference type="Pfam" id="PF13499">
    <property type="entry name" value="EF-hand_7"/>
    <property type="match status" value="2"/>
</dbReference>
<reference evidence="15" key="2">
    <citation type="submission" date="2019-02" db="EMBL/GenBank/DDBJ databases">
        <title>Opniocepnalus argus Var Kimnra genome.</title>
        <authorList>
            <person name="Zhou C."/>
            <person name="Xiao S."/>
        </authorList>
    </citation>
    <scope>NUCLEOTIDE SEQUENCE [LARGE SCALE GENOMIC DNA]</scope>
</reference>
<dbReference type="Gene3D" id="1.10.238.10">
    <property type="entry name" value="EF-hand"/>
    <property type="match status" value="3"/>
</dbReference>
<comment type="subcellular location">
    <subcellularLocation>
        <location evidence="1">Cytoplasm</location>
    </subcellularLocation>
    <subcellularLocation>
        <location evidence="2">Secreted</location>
    </subcellularLocation>
</comment>
<dbReference type="GO" id="GO:0031012">
    <property type="term" value="C:extracellular matrix"/>
    <property type="evidence" value="ECO:0007669"/>
    <property type="project" value="TreeGrafter"/>
</dbReference>
<evidence type="ECO:0000256" key="7">
    <source>
        <dbReference type="ARBA" id="ARBA00022729"/>
    </source>
</evidence>
<evidence type="ECO:0000256" key="6">
    <source>
        <dbReference type="ARBA" id="ARBA00022723"/>
    </source>
</evidence>
<dbReference type="Pfam" id="PF00093">
    <property type="entry name" value="VWC"/>
    <property type="match status" value="1"/>
</dbReference>
<dbReference type="PROSITE" id="PS01225">
    <property type="entry name" value="CTCK_2"/>
    <property type="match status" value="1"/>
</dbReference>
<feature type="domain" description="EF-hand" evidence="13">
    <location>
        <begin position="213"/>
        <end position="248"/>
    </location>
</feature>
<dbReference type="PROSITE" id="PS50222">
    <property type="entry name" value="EF_HAND_2"/>
    <property type="match status" value="5"/>
</dbReference>
<evidence type="ECO:0000256" key="9">
    <source>
        <dbReference type="ARBA" id="ARBA00023157"/>
    </source>
</evidence>
<dbReference type="Pfam" id="PF00007">
    <property type="entry name" value="Cys_knot"/>
    <property type="match status" value="1"/>
</dbReference>
<dbReference type="InterPro" id="IPR002048">
    <property type="entry name" value="EF_hand_dom"/>
</dbReference>
<evidence type="ECO:0000256" key="3">
    <source>
        <dbReference type="ARBA" id="ARBA00019102"/>
    </source>
</evidence>
<dbReference type="CDD" id="cd16178">
    <property type="entry name" value="EFh_HEF_SCGN"/>
    <property type="match status" value="1"/>
</dbReference>
<dbReference type="GO" id="GO:0005615">
    <property type="term" value="C:extracellular space"/>
    <property type="evidence" value="ECO:0007669"/>
    <property type="project" value="TreeGrafter"/>
</dbReference>
<comment type="caution">
    <text evidence="10">Lacks conserved residue(s) required for the propagation of feature annotation.</text>
</comment>
<evidence type="ECO:0000256" key="4">
    <source>
        <dbReference type="ARBA" id="ARBA00022490"/>
    </source>
</evidence>
<dbReference type="SMART" id="SM00054">
    <property type="entry name" value="EFh"/>
    <property type="match status" value="5"/>
</dbReference>
<dbReference type="InterPro" id="IPR043973">
    <property type="entry name" value="TSP1_CCN"/>
</dbReference>
<dbReference type="GO" id="GO:0005737">
    <property type="term" value="C:cytoplasm"/>
    <property type="evidence" value="ECO:0007669"/>
    <property type="project" value="UniProtKB-SubCell"/>
</dbReference>
<dbReference type="InterPro" id="IPR006208">
    <property type="entry name" value="Glyco_hormone_CN"/>
</dbReference>
<evidence type="ECO:0000259" key="13">
    <source>
        <dbReference type="PROSITE" id="PS50222"/>
    </source>
</evidence>
<feature type="domain" description="VWFC" evidence="12">
    <location>
        <begin position="376"/>
        <end position="442"/>
    </location>
</feature>
<dbReference type="PROSITE" id="PS01208">
    <property type="entry name" value="VWFC_1"/>
    <property type="match status" value="1"/>
</dbReference>
<evidence type="ECO:0000256" key="1">
    <source>
        <dbReference type="ARBA" id="ARBA00004496"/>
    </source>
</evidence>
<dbReference type="GO" id="GO:0008201">
    <property type="term" value="F:heparin binding"/>
    <property type="evidence" value="ECO:0007669"/>
    <property type="project" value="TreeGrafter"/>
</dbReference>
<dbReference type="InterPro" id="IPR018247">
    <property type="entry name" value="EF_Hand_1_Ca_BS"/>
</dbReference>
<feature type="domain" description="CTCK" evidence="11">
    <location>
        <begin position="538"/>
        <end position="612"/>
    </location>
</feature>
<dbReference type="InterPro" id="IPR000884">
    <property type="entry name" value="TSP1_rpt"/>
</dbReference>
<dbReference type="GO" id="GO:0002062">
    <property type="term" value="P:chondrocyte differentiation"/>
    <property type="evidence" value="ECO:0007669"/>
    <property type="project" value="TreeGrafter"/>
</dbReference>
<feature type="domain" description="EF-hand" evidence="13">
    <location>
        <begin position="256"/>
        <end position="292"/>
    </location>
</feature>
<name>A0A6G1PNZ4_CHAAH</name>
<sequence length="630" mass="71611">MDFSFDNLDAAGFLEIWQHFDADDNGYIEGKELDDFFRHMMKTLGSQEKVTEERVHKLKQRFMSAYDVTADGKLQIQELANMILPEDENFLLIFRREAPLDNSVDFMKIWRKYDVDCSGYISAQELKVRLSAQSKYTRSHTTSLLFNAFLKDLFKQHQKEVSSEKLEEYTDTMMKIFDKNKDGRLDLNDLARILALDENFLLQFQMDACSKEERKRDFEKIFTHYDVSKTGALEGPEVDGFVKDMMGLVRPSITGPELDKLRAVLLRHCDVNKDGKIQKNELALCLGFKPKINHWSEFPFSTFSAPSSSVLLVLYINDFFDSVSILFSISTNFGLSPSKGEVCSETNPCDTQKGLQCDYTADIHKKTGICAAHQSNVCVLDGSVYQNGQTFFPTCKHQCMCRDGQIACLPLCNVDVMLPGPDCPMPRRVQVPGECCKKWVCEPQAEASVLGGFAMAAFRQEETVRFDGWDPTLNCIEQTTEWGACSQTCGVGVSSRVTNKNRRCEMVKQSRLCMIRPCDDQKDQMHLTQFAPKRGSKCQRMVKSDKAVHLSYKNCTSVQAYKPRYCGFCTDGRCCTPHRTKTALVEFQCAKGKTSKRPVMVILTCACHSHCPRDNTAWQPSELENSNIKL</sequence>